<evidence type="ECO:0000313" key="6">
    <source>
        <dbReference type="Proteomes" id="UP000644749"/>
    </source>
</evidence>
<keyword evidence="6" id="KW-1185">Reference proteome</keyword>
<reference evidence="5 6" key="1">
    <citation type="submission" date="2021-01" db="EMBL/GenBank/DDBJ databases">
        <title>011410 draft genome.</title>
        <authorList>
            <person name="Lang L."/>
        </authorList>
    </citation>
    <scope>NUCLEOTIDE SEQUENCE [LARGE SCALE GENOMIC DNA]</scope>
    <source>
        <strain evidence="5 6">KCTC 42845</strain>
    </source>
</reference>
<dbReference type="EMBL" id="JAESHT010000019">
    <property type="protein sequence ID" value="MBL3675244.1"/>
    <property type="molecule type" value="Genomic_DNA"/>
</dbReference>
<dbReference type="PANTHER" id="PTHR43537">
    <property type="entry name" value="TRANSCRIPTIONAL REGULATOR, GNTR FAMILY"/>
    <property type="match status" value="1"/>
</dbReference>
<sequence length="246" mass="27703">MKHDQLASPNRITRRKLSDQVFDRLREMIANGELQPGAPMPSERDLMERFGVGRPAVREALQHMHTMGLITISHGERSRVNELSAGSVLERVDDVARMLLSSEPEQLEHLKQARRMFECGLVRVAAENATAQDVRDLRDLVREQRARVGNPGAFVTADMTFHSRIAQISANPILVATSQSMLRWLFQYHGVLLHWSGREKVTLHEHDDIVDLIAARDADGAVAAMQAHLDRSNPLYLHANVTNRAD</sequence>
<evidence type="ECO:0000313" key="5">
    <source>
        <dbReference type="EMBL" id="MBL3675244.1"/>
    </source>
</evidence>
<keyword evidence="2" id="KW-0238">DNA-binding</keyword>
<dbReference type="SUPFAM" id="SSF48008">
    <property type="entry name" value="GntR ligand-binding domain-like"/>
    <property type="match status" value="1"/>
</dbReference>
<dbReference type="PRINTS" id="PR00035">
    <property type="entry name" value="HTHGNTR"/>
</dbReference>
<evidence type="ECO:0000259" key="4">
    <source>
        <dbReference type="PROSITE" id="PS50949"/>
    </source>
</evidence>
<evidence type="ECO:0000256" key="3">
    <source>
        <dbReference type="ARBA" id="ARBA00023163"/>
    </source>
</evidence>
<dbReference type="InterPro" id="IPR036388">
    <property type="entry name" value="WH-like_DNA-bd_sf"/>
</dbReference>
<dbReference type="Gene3D" id="1.10.10.10">
    <property type="entry name" value="Winged helix-like DNA-binding domain superfamily/Winged helix DNA-binding domain"/>
    <property type="match status" value="1"/>
</dbReference>
<name>A0ABS1S934_9RHOB</name>
<comment type="caution">
    <text evidence="5">The sequence shown here is derived from an EMBL/GenBank/DDBJ whole genome shotgun (WGS) entry which is preliminary data.</text>
</comment>
<dbReference type="SMART" id="SM00895">
    <property type="entry name" value="FCD"/>
    <property type="match status" value="1"/>
</dbReference>
<dbReference type="Pfam" id="PF07729">
    <property type="entry name" value="FCD"/>
    <property type="match status" value="1"/>
</dbReference>
<dbReference type="NCBIfam" id="NF003011">
    <property type="entry name" value="PRK03837.1"/>
    <property type="match status" value="1"/>
</dbReference>
<dbReference type="CDD" id="cd07377">
    <property type="entry name" value="WHTH_GntR"/>
    <property type="match status" value="1"/>
</dbReference>
<dbReference type="Proteomes" id="UP000644749">
    <property type="component" value="Unassembled WGS sequence"/>
</dbReference>
<dbReference type="PROSITE" id="PS50949">
    <property type="entry name" value="HTH_GNTR"/>
    <property type="match status" value="1"/>
</dbReference>
<feature type="domain" description="HTH gntR-type" evidence="4">
    <location>
        <begin position="15"/>
        <end position="83"/>
    </location>
</feature>
<gene>
    <name evidence="5" type="ORF">JL111_17345</name>
</gene>
<proteinExistence type="predicted"/>
<dbReference type="SMART" id="SM00345">
    <property type="entry name" value="HTH_GNTR"/>
    <property type="match status" value="1"/>
</dbReference>
<protein>
    <submittedName>
        <fullName evidence="5">Transcriptional regulator NanR</fullName>
    </submittedName>
</protein>
<dbReference type="RefSeq" id="WP_191311998.1">
    <property type="nucleotide sequence ID" value="NZ_BNCL01000018.1"/>
</dbReference>
<organism evidence="5 6">
    <name type="scientific">Paracoccus aerius</name>
    <dbReference type="NCBI Taxonomy" id="1915382"/>
    <lineage>
        <taxon>Bacteria</taxon>
        <taxon>Pseudomonadati</taxon>
        <taxon>Pseudomonadota</taxon>
        <taxon>Alphaproteobacteria</taxon>
        <taxon>Rhodobacterales</taxon>
        <taxon>Paracoccaceae</taxon>
        <taxon>Paracoccus</taxon>
    </lineage>
</organism>
<accession>A0ABS1S934</accession>
<dbReference type="InterPro" id="IPR008920">
    <property type="entry name" value="TF_FadR/GntR_C"/>
</dbReference>
<evidence type="ECO:0000256" key="1">
    <source>
        <dbReference type="ARBA" id="ARBA00023015"/>
    </source>
</evidence>
<dbReference type="Gene3D" id="1.20.120.530">
    <property type="entry name" value="GntR ligand-binding domain-like"/>
    <property type="match status" value="1"/>
</dbReference>
<evidence type="ECO:0000256" key="2">
    <source>
        <dbReference type="ARBA" id="ARBA00023125"/>
    </source>
</evidence>
<dbReference type="PANTHER" id="PTHR43537:SF5">
    <property type="entry name" value="UXU OPERON TRANSCRIPTIONAL REGULATOR"/>
    <property type="match status" value="1"/>
</dbReference>
<dbReference type="InterPro" id="IPR011711">
    <property type="entry name" value="GntR_C"/>
</dbReference>
<dbReference type="Pfam" id="PF00392">
    <property type="entry name" value="GntR"/>
    <property type="match status" value="1"/>
</dbReference>
<keyword evidence="1" id="KW-0805">Transcription regulation</keyword>
<dbReference type="SUPFAM" id="SSF46785">
    <property type="entry name" value="Winged helix' DNA-binding domain"/>
    <property type="match status" value="1"/>
</dbReference>
<keyword evidence="3" id="KW-0804">Transcription</keyword>
<dbReference type="InterPro" id="IPR036390">
    <property type="entry name" value="WH_DNA-bd_sf"/>
</dbReference>
<dbReference type="InterPro" id="IPR000524">
    <property type="entry name" value="Tscrpt_reg_HTH_GntR"/>
</dbReference>